<evidence type="ECO:0000259" key="1">
    <source>
        <dbReference type="Pfam" id="PF14417"/>
    </source>
</evidence>
<dbReference type="EMBL" id="FQWX01000005">
    <property type="protein sequence ID" value="SHG68402.1"/>
    <property type="molecule type" value="Genomic_DNA"/>
</dbReference>
<accession>A0A1M5LTE1</accession>
<evidence type="ECO:0000313" key="2">
    <source>
        <dbReference type="EMBL" id="SHG68402.1"/>
    </source>
</evidence>
<sequence>MRLYRDVKLKEINFGDHICLLYQTRDEYRSVALSYIKEGIYNNEKVVCVIYEYPRETLIMDLRKEGIDVEELMASNQLEIRGVDDVYWEESRFNPVETLDYLEMKGRTFKQEGFHGMRVMAEMIFGIYDEYGMTKLIEYEMLSNKSNLEDQIHLCIFNRESFPSFVLEEIVQSHNVIINGMDLIKPNPHHLNYNKQIESYNLKKSIRSRLNLDTNNDINVLDTNNWRKNRDAVILKHVLGSTGDGVWEWYIEI</sequence>
<proteinExistence type="predicted"/>
<name>A0A1M5LTE1_9FIRM</name>
<organism evidence="2 3">
    <name type="scientific">Asaccharospora irregularis DSM 2635</name>
    <dbReference type="NCBI Taxonomy" id="1121321"/>
    <lineage>
        <taxon>Bacteria</taxon>
        <taxon>Bacillati</taxon>
        <taxon>Bacillota</taxon>
        <taxon>Clostridia</taxon>
        <taxon>Peptostreptococcales</taxon>
        <taxon>Peptostreptococcaceae</taxon>
        <taxon>Asaccharospora</taxon>
    </lineage>
</organism>
<dbReference type="OrthoDB" id="116243at2"/>
<reference evidence="3" key="1">
    <citation type="submission" date="2016-11" db="EMBL/GenBank/DDBJ databases">
        <authorList>
            <person name="Varghese N."/>
            <person name="Submissions S."/>
        </authorList>
    </citation>
    <scope>NUCLEOTIDE SEQUENCE [LARGE SCALE GENOMIC DNA]</scope>
    <source>
        <strain evidence="3">DSM 2635</strain>
    </source>
</reference>
<keyword evidence="3" id="KW-1185">Reference proteome</keyword>
<evidence type="ECO:0000313" key="3">
    <source>
        <dbReference type="Proteomes" id="UP000243255"/>
    </source>
</evidence>
<dbReference type="AlphaFoldDB" id="A0A1M5LTE1"/>
<dbReference type="Pfam" id="PF14417">
    <property type="entry name" value="MEDS"/>
    <property type="match status" value="1"/>
</dbReference>
<dbReference type="STRING" id="1121321.SAMN04488530_10581"/>
<dbReference type="RefSeq" id="WP_073124430.1">
    <property type="nucleotide sequence ID" value="NZ_BAABCH010000026.1"/>
</dbReference>
<feature type="domain" description="MEDS" evidence="1">
    <location>
        <begin position="16"/>
        <end position="174"/>
    </location>
</feature>
<protein>
    <submittedName>
        <fullName evidence="2">MEDS: MEthanogen/methylotroph, DcmR Sensory domain</fullName>
    </submittedName>
</protein>
<gene>
    <name evidence="2" type="ORF">SAMN04488530_10581</name>
</gene>
<dbReference type="InterPro" id="IPR025847">
    <property type="entry name" value="MEDS_domain"/>
</dbReference>
<dbReference type="Proteomes" id="UP000243255">
    <property type="component" value="Unassembled WGS sequence"/>
</dbReference>